<feature type="transmembrane region" description="Helical" evidence="1">
    <location>
        <begin position="53"/>
        <end position="72"/>
    </location>
</feature>
<keyword evidence="3" id="KW-1185">Reference proteome</keyword>
<name>X6N1P6_RETFI</name>
<keyword evidence="1" id="KW-0812">Transmembrane</keyword>
<comment type="caution">
    <text evidence="2">The sequence shown here is derived from an EMBL/GenBank/DDBJ whole genome shotgun (WGS) entry which is preliminary data.</text>
</comment>
<dbReference type="Proteomes" id="UP000023152">
    <property type="component" value="Unassembled WGS sequence"/>
</dbReference>
<keyword evidence="1" id="KW-0472">Membrane</keyword>
<organism evidence="2 3">
    <name type="scientific">Reticulomyxa filosa</name>
    <dbReference type="NCBI Taxonomy" id="46433"/>
    <lineage>
        <taxon>Eukaryota</taxon>
        <taxon>Sar</taxon>
        <taxon>Rhizaria</taxon>
        <taxon>Retaria</taxon>
        <taxon>Foraminifera</taxon>
        <taxon>Monothalamids</taxon>
        <taxon>Reticulomyxidae</taxon>
        <taxon>Reticulomyxa</taxon>
    </lineage>
</organism>
<keyword evidence="1" id="KW-1133">Transmembrane helix</keyword>
<sequence length="256" mass="29668">MLKQLKETEEKEVSFRWGTGTKEIRRMDQKTGMVADESSLYYISKKKKKKKKLHLSFLYIVVYNYFNTFNLLSELTVFKQVWDTASPVQTCSKCVSLEKDVKKLTTELRPTYNLLSVVLQELNGLRFRVAGLEEKTAEAEKNRALLSPPNEVDSKSRNSIKNNYPSIGIAEPKQAKKWLTFDFVIPFPIWGVQDIKHACNRACNCAAAKARRAIRTGRHWVIRRKNKQDIGISLQNNINGKWNSVINTWDEYLMSR</sequence>
<dbReference type="EMBL" id="ASPP01013431">
    <property type="protein sequence ID" value="ETO19659.1"/>
    <property type="molecule type" value="Genomic_DNA"/>
</dbReference>
<evidence type="ECO:0000313" key="2">
    <source>
        <dbReference type="EMBL" id="ETO19659.1"/>
    </source>
</evidence>
<evidence type="ECO:0000256" key="1">
    <source>
        <dbReference type="SAM" id="Phobius"/>
    </source>
</evidence>
<gene>
    <name evidence="2" type="ORF">RFI_17571</name>
</gene>
<protein>
    <submittedName>
        <fullName evidence="2">Uncharacterized protein</fullName>
    </submittedName>
</protein>
<reference evidence="2 3" key="1">
    <citation type="journal article" date="2013" name="Curr. Biol.">
        <title>The Genome of the Foraminiferan Reticulomyxa filosa.</title>
        <authorList>
            <person name="Glockner G."/>
            <person name="Hulsmann N."/>
            <person name="Schleicher M."/>
            <person name="Noegel A.A."/>
            <person name="Eichinger L."/>
            <person name="Gallinger C."/>
            <person name="Pawlowski J."/>
            <person name="Sierra R."/>
            <person name="Euteneuer U."/>
            <person name="Pillet L."/>
            <person name="Moustafa A."/>
            <person name="Platzer M."/>
            <person name="Groth M."/>
            <person name="Szafranski K."/>
            <person name="Schliwa M."/>
        </authorList>
    </citation>
    <scope>NUCLEOTIDE SEQUENCE [LARGE SCALE GENOMIC DNA]</scope>
</reference>
<feature type="non-terminal residue" evidence="2">
    <location>
        <position position="256"/>
    </location>
</feature>
<proteinExistence type="predicted"/>
<dbReference type="AlphaFoldDB" id="X6N1P6"/>
<accession>X6N1P6</accession>
<evidence type="ECO:0000313" key="3">
    <source>
        <dbReference type="Proteomes" id="UP000023152"/>
    </source>
</evidence>